<keyword evidence="2" id="KW-0472">Membrane</keyword>
<dbReference type="CDD" id="cd03143">
    <property type="entry name" value="A4_beta-galactosidase_middle_domain"/>
    <property type="match status" value="2"/>
</dbReference>
<dbReference type="Proteomes" id="UP000585437">
    <property type="component" value="Unassembled WGS sequence"/>
</dbReference>
<keyword evidence="2" id="KW-0812">Transmembrane</keyword>
<organism evidence="5 6">
    <name type="scientific">Rhizobium soli</name>
    <dbReference type="NCBI Taxonomy" id="424798"/>
    <lineage>
        <taxon>Bacteria</taxon>
        <taxon>Pseudomonadati</taxon>
        <taxon>Pseudomonadota</taxon>
        <taxon>Alphaproteobacteria</taxon>
        <taxon>Hyphomicrobiales</taxon>
        <taxon>Rhizobiaceae</taxon>
        <taxon>Rhizobium/Agrobacterium group</taxon>
        <taxon>Rhizobium</taxon>
    </lineage>
</organism>
<dbReference type="PANTHER" id="PTHR37464">
    <property type="entry name" value="BLL2463 PROTEIN"/>
    <property type="match status" value="1"/>
</dbReference>
<evidence type="ECO:0000259" key="4">
    <source>
        <dbReference type="Pfam" id="PF13709"/>
    </source>
</evidence>
<dbReference type="InterPro" id="IPR029062">
    <property type="entry name" value="Class_I_gatase-like"/>
</dbReference>
<feature type="domain" description="DUF4159" evidence="4">
    <location>
        <begin position="738"/>
        <end position="953"/>
    </location>
</feature>
<evidence type="ECO:0000256" key="2">
    <source>
        <dbReference type="SAM" id="Phobius"/>
    </source>
</evidence>
<feature type="transmembrane region" description="Helical" evidence="2">
    <location>
        <begin position="6"/>
        <end position="25"/>
    </location>
</feature>
<dbReference type="Gene3D" id="3.40.50.880">
    <property type="match status" value="1"/>
</dbReference>
<feature type="transmembrane region" description="Helical" evidence="2">
    <location>
        <begin position="58"/>
        <end position="76"/>
    </location>
</feature>
<proteinExistence type="predicted"/>
<evidence type="ECO:0000313" key="5">
    <source>
        <dbReference type="EMBL" id="MBB6507125.1"/>
    </source>
</evidence>
<feature type="region of interest" description="Disordered" evidence="1">
    <location>
        <begin position="694"/>
        <end position="728"/>
    </location>
</feature>
<sequence length="973" mass="102965">MSALAFAYPAILFGLIALPAIWWLLRLTPPRPKSEVFPPLRILASVLKREETPSQSPWWLTLLRMALAAAIILAIADPVINPRTSSLNTGGPLALVLDNGWATSTDWERRVETANLLIDDAESADLPVAIAFTADQNQEATPGSAAAARDKLAAASPRPLVPDRGRAVTALREALNGTRPGTLALVSDGIAATTDTETMTALAGLSAGDMRVLEGDGQSAVAITGATNNSTAMNVSATRLSTAGTQQFTVNALDPQGRSLAAGTLEFADGANTATTEISAPFELRNDFARLSVEGIATAGAAHLLDDGFRRRRVALIAGESGSDFQPLLQPLYYISRALQPYADVIQPNTADLSVSIPQILEDNPSAIIMADVGRLPPEISQPLQRWISRGGTLVRFAGPRLAAAPADDPLVPVTLRQGERALGGAMSWSEPQALADFPNFGPFAGLPRAADITVTRQVLAEPTPDLAERTWASLADGTPLVTEKEVEAGRIVLFHTSAEATWSNLPLSGNFVEMLRRLVQMARVGGAAGGSASGAPGTEDAAAALPPYRLLTADGVMTTETGAARPITIPANARPVASFDHPPGLYGTEDGYSAVNLLAPATVLAPFDPSVGGTQVAREQLAGGEALSLRPTLFALAFALLVLDSLVMLFMNGAFSRRPGRSKPTSTRASGTAASLILGFALALALFNPNPSLAQQPPAPAASQPQSAQSQPFREMQPGEGAKPGDEQILDRLDTTHLAYVQTGESDVDSISERGLDGLTQYMSYRTTLEPGAPVGLDIAKDDLSFYPIIYWPVSATAPMPSQASISRIDAYMRNGGTVLFDTRDQVSALDGSSSPNGLRLQEILASIDIPPLEPTPENHVLTRTFYLLKDFPGRYRGGPLWVEARQDARNSTSQLSSGGDGVTPLLITGNDFAGAWAVDQQGNSMLPTVPPDDMQREYAYRAGVNIMMYMLTGNYKADQVHVPALLERLGQ</sequence>
<dbReference type="InterPro" id="IPR024163">
    <property type="entry name" value="Aerotolerance_reg_N"/>
</dbReference>
<comment type="caution">
    <text evidence="5">The sequence shown here is derived from an EMBL/GenBank/DDBJ whole genome shotgun (WGS) entry which is preliminary data.</text>
</comment>
<dbReference type="SUPFAM" id="SSF52317">
    <property type="entry name" value="Class I glutamine amidotransferase-like"/>
    <property type="match status" value="1"/>
</dbReference>
<evidence type="ECO:0000256" key="1">
    <source>
        <dbReference type="SAM" id="MobiDB-lite"/>
    </source>
</evidence>
<keyword evidence="2" id="KW-1133">Transmembrane helix</keyword>
<dbReference type="InterPro" id="IPR025297">
    <property type="entry name" value="DUF4159"/>
</dbReference>
<dbReference type="EMBL" id="JACHBU010000001">
    <property type="protein sequence ID" value="MBB6507125.1"/>
    <property type="molecule type" value="Genomic_DNA"/>
</dbReference>
<feature type="compositionally biased region" description="Low complexity" evidence="1">
    <location>
        <begin position="694"/>
        <end position="713"/>
    </location>
</feature>
<evidence type="ECO:0008006" key="7">
    <source>
        <dbReference type="Google" id="ProtNLM"/>
    </source>
</evidence>
<reference evidence="5 6" key="1">
    <citation type="submission" date="2020-08" db="EMBL/GenBank/DDBJ databases">
        <title>The Agave Microbiome: Exploring the role of microbial communities in plant adaptations to desert environments.</title>
        <authorList>
            <person name="Partida-Martinez L.P."/>
        </authorList>
    </citation>
    <scope>NUCLEOTIDE SEQUENCE [LARGE SCALE GENOMIC DNA]</scope>
    <source>
        <strain evidence="5 6">AS3.12</strain>
    </source>
</reference>
<keyword evidence="6" id="KW-1185">Reference proteome</keyword>
<evidence type="ECO:0000313" key="6">
    <source>
        <dbReference type="Proteomes" id="UP000585437"/>
    </source>
</evidence>
<dbReference type="InterPro" id="IPR011933">
    <property type="entry name" value="Double_TM_dom"/>
</dbReference>
<feature type="transmembrane region" description="Helical" evidence="2">
    <location>
        <begin position="668"/>
        <end position="688"/>
    </location>
</feature>
<dbReference type="Pfam" id="PF13709">
    <property type="entry name" value="DUF4159"/>
    <property type="match status" value="1"/>
</dbReference>
<dbReference type="Pfam" id="PF07584">
    <property type="entry name" value="BatA"/>
    <property type="match status" value="1"/>
</dbReference>
<dbReference type="NCBIfam" id="TIGR02226">
    <property type="entry name" value="two_anch"/>
    <property type="match status" value="1"/>
</dbReference>
<feature type="domain" description="Aerotolerance regulator N-terminal" evidence="3">
    <location>
        <begin position="4"/>
        <end position="78"/>
    </location>
</feature>
<evidence type="ECO:0000259" key="3">
    <source>
        <dbReference type="Pfam" id="PF07584"/>
    </source>
</evidence>
<dbReference type="RefSeq" id="WP_184653579.1">
    <property type="nucleotide sequence ID" value="NZ_JACHBU010000001.1"/>
</dbReference>
<name>A0A7X0MRF5_9HYPH</name>
<dbReference type="AlphaFoldDB" id="A0A7X0MRF5"/>
<protein>
    <recommendedName>
        <fullName evidence="7">RNA-binding protein</fullName>
    </recommendedName>
</protein>
<feature type="transmembrane region" description="Helical" evidence="2">
    <location>
        <begin position="634"/>
        <end position="656"/>
    </location>
</feature>
<dbReference type="Gene3D" id="3.40.50.12140">
    <property type="entry name" value="Domain of unknown function DUF4159"/>
    <property type="match status" value="1"/>
</dbReference>
<dbReference type="PANTHER" id="PTHR37464:SF1">
    <property type="entry name" value="BLL2463 PROTEIN"/>
    <property type="match status" value="1"/>
</dbReference>
<gene>
    <name evidence="5" type="ORF">F4695_000444</name>
</gene>
<accession>A0A7X0MRF5</accession>